<comment type="caution">
    <text evidence="1">The sequence shown here is derived from an EMBL/GenBank/DDBJ whole genome shotgun (WGS) entry which is preliminary data.</text>
</comment>
<gene>
    <name evidence="1" type="ORF">G1H10_13600</name>
</gene>
<sequence length="57" mass="6075">MIEYREASSVDSAARTATVLQAPTSPAMTPIKRSVTHQPVRAMASLCPAWRCSIAGT</sequence>
<dbReference type="Proteomes" id="UP000475214">
    <property type="component" value="Unassembled WGS sequence"/>
</dbReference>
<organism evidence="1 2">
    <name type="scientific">Phytoactinopolyspora halotolerans</name>
    <dbReference type="NCBI Taxonomy" id="1981512"/>
    <lineage>
        <taxon>Bacteria</taxon>
        <taxon>Bacillati</taxon>
        <taxon>Actinomycetota</taxon>
        <taxon>Actinomycetes</taxon>
        <taxon>Jiangellales</taxon>
        <taxon>Jiangellaceae</taxon>
        <taxon>Phytoactinopolyspora</taxon>
    </lineage>
</organism>
<protein>
    <submittedName>
        <fullName evidence="1">Uncharacterized protein</fullName>
    </submittedName>
</protein>
<evidence type="ECO:0000313" key="1">
    <source>
        <dbReference type="EMBL" id="NEE01203.1"/>
    </source>
</evidence>
<keyword evidence="2" id="KW-1185">Reference proteome</keyword>
<proteinExistence type="predicted"/>
<dbReference type="EMBL" id="JAAGOA010000008">
    <property type="protein sequence ID" value="NEE01203.1"/>
    <property type="molecule type" value="Genomic_DNA"/>
</dbReference>
<dbReference type="AlphaFoldDB" id="A0A6L9S862"/>
<reference evidence="1 2" key="1">
    <citation type="submission" date="2020-02" db="EMBL/GenBank/DDBJ databases">
        <authorList>
            <person name="Li X.-J."/>
            <person name="Han X.-M."/>
        </authorList>
    </citation>
    <scope>NUCLEOTIDE SEQUENCE [LARGE SCALE GENOMIC DNA]</scope>
    <source>
        <strain evidence="1 2">CCTCC AB 2017055</strain>
    </source>
</reference>
<name>A0A6L9S862_9ACTN</name>
<evidence type="ECO:0000313" key="2">
    <source>
        <dbReference type="Proteomes" id="UP000475214"/>
    </source>
</evidence>
<accession>A0A6L9S862</accession>